<proteinExistence type="predicted"/>
<accession>A0AA38XTL2</accession>
<evidence type="ECO:0000313" key="5">
    <source>
        <dbReference type="EMBL" id="KAJ9620045.1"/>
    </source>
</evidence>
<comment type="subunit">
    <text evidence="1">Interacts transiently with the RNA polymerase catalytic core formed by RpoA, RpoB, RpoC and RpoZ (2 alpha, 1 beta, 1 beta' and 1 omega subunit) to form the RNA polymerase holoenzyme that can initiate transcription.</text>
</comment>
<dbReference type="InterPro" id="IPR036388">
    <property type="entry name" value="WH-like_DNA-bd_sf"/>
</dbReference>
<dbReference type="InterPro" id="IPR011051">
    <property type="entry name" value="RmlC_Cupin_sf"/>
</dbReference>
<dbReference type="SUPFAM" id="SSF88659">
    <property type="entry name" value="Sigma3 and sigma4 domains of RNA polymerase sigma factors"/>
    <property type="match status" value="1"/>
</dbReference>
<name>A0AA38XTL2_9EURO</name>
<dbReference type="SUPFAM" id="SSF51182">
    <property type="entry name" value="RmlC-like cupins"/>
    <property type="match status" value="1"/>
</dbReference>
<evidence type="ECO:0000259" key="3">
    <source>
        <dbReference type="Pfam" id="PF07883"/>
    </source>
</evidence>
<dbReference type="CDD" id="cd02234">
    <property type="entry name" value="cupin_BLR7677-like"/>
    <property type="match status" value="1"/>
</dbReference>
<evidence type="ECO:0008006" key="6">
    <source>
        <dbReference type="Google" id="ProtNLM"/>
    </source>
</evidence>
<dbReference type="InterPro" id="IPR014284">
    <property type="entry name" value="RNA_pol_sigma-70_dom"/>
</dbReference>
<comment type="caution">
    <text evidence="5">The sequence shown here is derived from an EMBL/GenBank/DDBJ whole genome shotgun (WGS) entry which is preliminary data.</text>
</comment>
<dbReference type="InterPro" id="IPR013096">
    <property type="entry name" value="Cupin_2"/>
</dbReference>
<dbReference type="InterPro" id="IPR013325">
    <property type="entry name" value="RNA_pol_sigma_r2"/>
</dbReference>
<gene>
    <name evidence="5" type="ORF">H2204_012470</name>
</gene>
<dbReference type="InterPro" id="IPR007627">
    <property type="entry name" value="RNA_pol_sigma70_r2"/>
</dbReference>
<sequence length="404" mass="45195">MTRPLPEQPGKEALILTVQYPPGGADPVHRHDAHGFVYVLQGRIVMGVAGGREVTLGPGEAFHEGPDDLHTVGRNASQTEPATFVVFLIKDIGKPAVRRCHNRRTCPVSAGMDDPTALFTRLRPRLFGVAYRMLGSSHEAEDVVQDVWLRWHGANQQDIENAEAWLVATTTRRAIDGLRLARRTRERYVGMWLPEPLLTDETGTPEYMLETASDLSVAFLNVLERLAPDARAAFLLHDVFDQDYDVVARTLEKTEAACRQIVHRARLQLRQERPRYNVPQDVHQKLMRRFAEAIANGDFRTMKTLMAESAVLIGDGGGIVTSFPKPMVGGARIAQLLYAPHLRRKDQLRMVPSMINGRLGLLRYFDGVLESAMALDTNGEQIVQILVQRNPHKLQGLNQPTSIQ</sequence>
<dbReference type="InterPro" id="IPR052704">
    <property type="entry name" value="ECF_Sigma-70_Domain"/>
</dbReference>
<dbReference type="SUPFAM" id="SSF88946">
    <property type="entry name" value="Sigma2 domain of RNA polymerase sigma factors"/>
    <property type="match status" value="1"/>
</dbReference>
<dbReference type="Pfam" id="PF08281">
    <property type="entry name" value="Sigma70_r4_2"/>
    <property type="match status" value="1"/>
</dbReference>
<dbReference type="NCBIfam" id="NF007214">
    <property type="entry name" value="PRK09636.1"/>
    <property type="match status" value="1"/>
</dbReference>
<dbReference type="InterPro" id="IPR032710">
    <property type="entry name" value="NTF2-like_dom_sf"/>
</dbReference>
<evidence type="ECO:0000256" key="1">
    <source>
        <dbReference type="ARBA" id="ARBA00011344"/>
    </source>
</evidence>
<feature type="domain" description="Cupin type-2" evidence="3">
    <location>
        <begin position="18"/>
        <end position="86"/>
    </location>
</feature>
<dbReference type="Gene3D" id="1.10.10.10">
    <property type="entry name" value="Winged helix-like DNA-binding domain superfamily/Winged helix DNA-binding domain"/>
    <property type="match status" value="1"/>
</dbReference>
<dbReference type="Pfam" id="PF07883">
    <property type="entry name" value="Cupin_2"/>
    <property type="match status" value="1"/>
</dbReference>
<dbReference type="NCBIfam" id="TIGR02957">
    <property type="entry name" value="SigX4"/>
    <property type="match status" value="1"/>
</dbReference>
<dbReference type="InterPro" id="IPR014710">
    <property type="entry name" value="RmlC-like_jellyroll"/>
</dbReference>
<dbReference type="GO" id="GO:0006352">
    <property type="term" value="P:DNA-templated transcription initiation"/>
    <property type="evidence" value="ECO:0007669"/>
    <property type="project" value="InterPro"/>
</dbReference>
<dbReference type="Pfam" id="PF04542">
    <property type="entry name" value="Sigma70_r2"/>
    <property type="match status" value="1"/>
</dbReference>
<dbReference type="GO" id="GO:0003677">
    <property type="term" value="F:DNA binding"/>
    <property type="evidence" value="ECO:0007669"/>
    <property type="project" value="InterPro"/>
</dbReference>
<dbReference type="Gene3D" id="2.60.120.10">
    <property type="entry name" value="Jelly Rolls"/>
    <property type="match status" value="1"/>
</dbReference>
<dbReference type="PANTHER" id="PTHR30173:SF36">
    <property type="entry name" value="ECF RNA POLYMERASE SIGMA FACTOR SIGJ"/>
    <property type="match status" value="1"/>
</dbReference>
<dbReference type="AlphaFoldDB" id="A0AA38XTL2"/>
<protein>
    <recommendedName>
        <fullName evidence="6">RNA polymerase sigma-70 factor (ECF subfamily)</fullName>
    </recommendedName>
</protein>
<dbReference type="SUPFAM" id="SSF54427">
    <property type="entry name" value="NTF2-like"/>
    <property type="match status" value="1"/>
</dbReference>
<dbReference type="GO" id="GO:0016987">
    <property type="term" value="F:sigma factor activity"/>
    <property type="evidence" value="ECO:0007669"/>
    <property type="project" value="InterPro"/>
</dbReference>
<evidence type="ECO:0000259" key="2">
    <source>
        <dbReference type="Pfam" id="PF04542"/>
    </source>
</evidence>
<dbReference type="InterPro" id="IPR014303">
    <property type="entry name" value="RNA_pol_sigma-70_ECF"/>
</dbReference>
<organism evidence="5">
    <name type="scientific">Knufia peltigerae</name>
    <dbReference type="NCBI Taxonomy" id="1002370"/>
    <lineage>
        <taxon>Eukaryota</taxon>
        <taxon>Fungi</taxon>
        <taxon>Dikarya</taxon>
        <taxon>Ascomycota</taxon>
        <taxon>Pezizomycotina</taxon>
        <taxon>Eurotiomycetes</taxon>
        <taxon>Chaetothyriomycetidae</taxon>
        <taxon>Chaetothyriales</taxon>
        <taxon>Trichomeriaceae</taxon>
        <taxon>Knufia</taxon>
    </lineage>
</organism>
<evidence type="ECO:0000259" key="4">
    <source>
        <dbReference type="Pfam" id="PF08281"/>
    </source>
</evidence>
<dbReference type="InterPro" id="IPR013249">
    <property type="entry name" value="RNA_pol_sigma70_r4_t2"/>
</dbReference>
<reference evidence="5" key="1">
    <citation type="submission" date="2022-10" db="EMBL/GenBank/DDBJ databases">
        <title>Culturing micro-colonial fungi from biological soil crusts in the Mojave desert and describing Neophaeococcomyces mojavensis, and introducing the new genera and species Taxawa tesnikishii.</title>
        <authorList>
            <person name="Kurbessoian T."/>
            <person name="Stajich J.E."/>
        </authorList>
    </citation>
    <scope>NUCLEOTIDE SEQUENCE</scope>
    <source>
        <strain evidence="5">TK_35</strain>
    </source>
</reference>
<feature type="domain" description="RNA polymerase sigma-70 region 2" evidence="2">
    <location>
        <begin position="118"/>
        <end position="184"/>
    </location>
</feature>
<dbReference type="InterPro" id="IPR013324">
    <property type="entry name" value="RNA_pol_sigma_r3/r4-like"/>
</dbReference>
<dbReference type="EMBL" id="JAPDRN010000128">
    <property type="protein sequence ID" value="KAJ9620045.1"/>
    <property type="molecule type" value="Genomic_DNA"/>
</dbReference>
<dbReference type="Gene3D" id="1.10.1740.10">
    <property type="match status" value="1"/>
</dbReference>
<dbReference type="PANTHER" id="PTHR30173">
    <property type="entry name" value="SIGMA 19 FACTOR"/>
    <property type="match status" value="1"/>
</dbReference>
<dbReference type="NCBIfam" id="TIGR02937">
    <property type="entry name" value="sigma70-ECF"/>
    <property type="match status" value="1"/>
</dbReference>
<feature type="domain" description="RNA polymerase sigma factor 70 region 4 type 2" evidence="4">
    <location>
        <begin position="218"/>
        <end position="269"/>
    </location>
</feature>